<protein>
    <submittedName>
        <fullName evidence="3">DUF4129 domain-containing protein</fullName>
    </submittedName>
</protein>
<dbReference type="RefSeq" id="WP_389213975.1">
    <property type="nucleotide sequence ID" value="NZ_JBIACJ010000001.1"/>
</dbReference>
<proteinExistence type="predicted"/>
<name>A0ABW6JUS5_9BACI</name>
<accession>A0ABW6JUS5</accession>
<evidence type="ECO:0000313" key="4">
    <source>
        <dbReference type="Proteomes" id="UP001601058"/>
    </source>
</evidence>
<organism evidence="3 4">
    <name type="scientific">Cytobacillus mangrovibacter</name>
    <dbReference type="NCBI Taxonomy" id="3299024"/>
    <lineage>
        <taxon>Bacteria</taxon>
        <taxon>Bacillati</taxon>
        <taxon>Bacillota</taxon>
        <taxon>Bacilli</taxon>
        <taxon>Bacillales</taxon>
        <taxon>Bacillaceae</taxon>
        <taxon>Cytobacillus</taxon>
    </lineage>
</organism>
<keyword evidence="1" id="KW-0472">Membrane</keyword>
<feature type="transmembrane region" description="Helical" evidence="1">
    <location>
        <begin position="59"/>
        <end position="83"/>
    </location>
</feature>
<evidence type="ECO:0000313" key="3">
    <source>
        <dbReference type="EMBL" id="MFE8694865.1"/>
    </source>
</evidence>
<evidence type="ECO:0000259" key="2">
    <source>
        <dbReference type="Pfam" id="PF13559"/>
    </source>
</evidence>
<evidence type="ECO:0000256" key="1">
    <source>
        <dbReference type="SAM" id="Phobius"/>
    </source>
</evidence>
<sequence>MLNDGLARDELKDILNGREYRAYAEDSKGIIAAWWDRVKEWFGELLSKLFPSFEPTNHAAGPILIGILVLIMIILGITAFYIFRNRRRNRMYRDHKPLQSMDEKKWSFQRHLLESQELEAKGEYTLSTRHLFLALLLYFHEKEWLVARIWKTNWEYYEELRKVNHQWAEQFHHLALLFDKVTYGEHIVHKEEFLPYQSTAMKWLSDSEEIREMGAERR</sequence>
<keyword evidence="1" id="KW-1133">Transmembrane helix</keyword>
<reference evidence="3 4" key="1">
    <citation type="submission" date="2024-08" db="EMBL/GenBank/DDBJ databases">
        <title>Two novel Cytobacillus novel species.</title>
        <authorList>
            <person name="Liu G."/>
        </authorList>
    </citation>
    <scope>NUCLEOTIDE SEQUENCE [LARGE SCALE GENOMIC DNA]</scope>
    <source>
        <strain evidence="3 4">FJAT-53684</strain>
    </source>
</reference>
<dbReference type="Pfam" id="PF13559">
    <property type="entry name" value="DUF4129"/>
    <property type="match status" value="1"/>
</dbReference>
<gene>
    <name evidence="3" type="ORF">ACFYKT_00670</name>
</gene>
<dbReference type="Proteomes" id="UP001601058">
    <property type="component" value="Unassembled WGS sequence"/>
</dbReference>
<comment type="caution">
    <text evidence="3">The sequence shown here is derived from an EMBL/GenBank/DDBJ whole genome shotgun (WGS) entry which is preliminary data.</text>
</comment>
<feature type="domain" description="Protein-glutamine gamma-glutamyltransferase-like C-terminal" evidence="2">
    <location>
        <begin position="132"/>
        <end position="191"/>
    </location>
</feature>
<dbReference type="EMBL" id="JBIACJ010000001">
    <property type="protein sequence ID" value="MFE8694865.1"/>
    <property type="molecule type" value="Genomic_DNA"/>
</dbReference>
<keyword evidence="4" id="KW-1185">Reference proteome</keyword>
<keyword evidence="1" id="KW-0812">Transmembrane</keyword>
<dbReference type="InterPro" id="IPR025403">
    <property type="entry name" value="TgpA-like_C"/>
</dbReference>